<reference evidence="1" key="1">
    <citation type="journal article" date="2014" name="Front. Microbiol.">
        <title>High frequency of phylogenetically diverse reductive dehalogenase-homologous genes in deep subseafloor sedimentary metagenomes.</title>
        <authorList>
            <person name="Kawai M."/>
            <person name="Futagami T."/>
            <person name="Toyoda A."/>
            <person name="Takaki Y."/>
            <person name="Nishi S."/>
            <person name="Hori S."/>
            <person name="Arai W."/>
            <person name="Tsubouchi T."/>
            <person name="Morono Y."/>
            <person name="Uchiyama I."/>
            <person name="Ito T."/>
            <person name="Fujiyama A."/>
            <person name="Inagaki F."/>
            <person name="Takami H."/>
        </authorList>
    </citation>
    <scope>NUCLEOTIDE SEQUENCE</scope>
    <source>
        <strain evidence="1">Expedition CK06-06</strain>
    </source>
</reference>
<sequence>MENNNRYLEVKGEQTGDYFKIYCSKCKDHLEIEYLGTDPSVANFKFICPKCRGTAILKIWGFKRPY</sequence>
<gene>
    <name evidence="1" type="ORF">S01H4_37412</name>
</gene>
<accession>X1BW83</accession>
<name>X1BW83_9ZZZZ</name>
<dbReference type="EMBL" id="BART01020094">
    <property type="protein sequence ID" value="GAH00021.1"/>
    <property type="molecule type" value="Genomic_DNA"/>
</dbReference>
<comment type="caution">
    <text evidence="1">The sequence shown here is derived from an EMBL/GenBank/DDBJ whole genome shotgun (WGS) entry which is preliminary data.</text>
</comment>
<proteinExistence type="predicted"/>
<organism evidence="1">
    <name type="scientific">marine sediment metagenome</name>
    <dbReference type="NCBI Taxonomy" id="412755"/>
    <lineage>
        <taxon>unclassified sequences</taxon>
        <taxon>metagenomes</taxon>
        <taxon>ecological metagenomes</taxon>
    </lineage>
</organism>
<evidence type="ECO:0000313" key="1">
    <source>
        <dbReference type="EMBL" id="GAH00021.1"/>
    </source>
</evidence>
<dbReference type="AlphaFoldDB" id="X1BW83"/>
<protein>
    <submittedName>
        <fullName evidence="1">Uncharacterized protein</fullName>
    </submittedName>
</protein>